<dbReference type="EMBL" id="CP063989">
    <property type="protein sequence ID" value="QPL05625.1"/>
    <property type="molecule type" value="Genomic_DNA"/>
</dbReference>
<reference evidence="16 17" key="1">
    <citation type="submission" date="2020-11" db="EMBL/GenBank/DDBJ databases">
        <title>Actinomyces sp. ZJ750.</title>
        <authorList>
            <person name="Zhou J."/>
        </authorList>
    </citation>
    <scope>NUCLEOTIDE SEQUENCE [LARGE SCALE GENOMIC DNA]</scope>
    <source>
        <strain evidence="16 17">ZJ750</strain>
    </source>
</reference>
<dbReference type="Proteomes" id="UP000594637">
    <property type="component" value="Chromosome"/>
</dbReference>
<protein>
    <recommendedName>
        <fullName evidence="4">histidine kinase</fullName>
        <ecNumber evidence="4">2.7.13.3</ecNumber>
    </recommendedName>
</protein>
<dbReference type="InterPro" id="IPR050428">
    <property type="entry name" value="TCS_sensor_his_kinase"/>
</dbReference>
<dbReference type="EC" id="2.7.13.3" evidence="4"/>
<evidence type="ECO:0000313" key="17">
    <source>
        <dbReference type="Proteomes" id="UP000594637"/>
    </source>
</evidence>
<evidence type="ECO:0000259" key="15">
    <source>
        <dbReference type="PROSITE" id="PS50885"/>
    </source>
</evidence>
<dbReference type="SMART" id="SM00304">
    <property type="entry name" value="HAMP"/>
    <property type="match status" value="1"/>
</dbReference>
<dbReference type="InterPro" id="IPR003594">
    <property type="entry name" value="HATPase_dom"/>
</dbReference>
<dbReference type="CDD" id="cd00075">
    <property type="entry name" value="HATPase"/>
    <property type="match status" value="1"/>
</dbReference>
<dbReference type="FunFam" id="3.30.565.10:FF:000006">
    <property type="entry name" value="Sensor histidine kinase WalK"/>
    <property type="match status" value="1"/>
</dbReference>
<dbReference type="CDD" id="cd00082">
    <property type="entry name" value="HisKA"/>
    <property type="match status" value="1"/>
</dbReference>
<evidence type="ECO:0000256" key="5">
    <source>
        <dbReference type="ARBA" id="ARBA00022553"/>
    </source>
</evidence>
<dbReference type="GO" id="GO:0005886">
    <property type="term" value="C:plasma membrane"/>
    <property type="evidence" value="ECO:0007669"/>
    <property type="project" value="UniProtKB-SubCell"/>
</dbReference>
<dbReference type="InterPro" id="IPR036890">
    <property type="entry name" value="HATPase_C_sf"/>
</dbReference>
<dbReference type="GO" id="GO:0000155">
    <property type="term" value="F:phosphorelay sensor kinase activity"/>
    <property type="evidence" value="ECO:0007669"/>
    <property type="project" value="InterPro"/>
</dbReference>
<dbReference type="Pfam" id="PF00512">
    <property type="entry name" value="HisKA"/>
    <property type="match status" value="1"/>
</dbReference>
<dbReference type="Pfam" id="PF02518">
    <property type="entry name" value="HATPase_c"/>
    <property type="match status" value="1"/>
</dbReference>
<evidence type="ECO:0000313" key="16">
    <source>
        <dbReference type="EMBL" id="QPL05625.1"/>
    </source>
</evidence>
<sequence>MASLAAARDQWACKPPDRQHRPLKKGRFHPVVKVSRLWRAQPLRSRLVLITTALLTVGLLSASLAMTSLLQTHLLSQVDDQLRTTATAIGSQGAAQIRTGNESLMPSSYYVEAQYLDGESGFMINPDTAREYGVPQVGELSLEEALDQISTPRPYTVASDLIGHPWRVISLPLRDSHTGEYLGVVAIALPLTDLLEAVERSRLVVALTDVAIILVGAVAGTYLVHRSFGPLRQIEAVAGRIASGDLSARVPLTEPRDTEVGSLQRALNQMLQQNERAFSVQVVAQERMTRFVSDASHELRTPLAAIRGYGELYRMGGVPPERQAEVMGRIETEASRMGRLVEDLLQLARMDEGRKMVFEPVDLTGVCAGALADMTVLAPERDCTLVNLIDDGAEPGPVVVTGDRDRLSQVMTNLLGNVTRHTPSGSPVEIAVGPVGADGGGRLAVVEVRDHGPGVPAAEAEKVFQRFYRADTSRNRETGGSGLGLAIVSAIIARHGGSVRMLETPGGGATVRIEIPMAAPDSQGSPDSPGSTPAAA</sequence>
<evidence type="ECO:0000256" key="7">
    <source>
        <dbReference type="ARBA" id="ARBA00022692"/>
    </source>
</evidence>
<dbReference type="PROSITE" id="PS50109">
    <property type="entry name" value="HIS_KIN"/>
    <property type="match status" value="1"/>
</dbReference>
<evidence type="ECO:0000256" key="9">
    <source>
        <dbReference type="ARBA" id="ARBA00022989"/>
    </source>
</evidence>
<dbReference type="Gene3D" id="3.30.565.10">
    <property type="entry name" value="Histidine kinase-like ATPase, C-terminal domain"/>
    <property type="match status" value="1"/>
</dbReference>
<comment type="catalytic activity">
    <reaction evidence="1">
        <text>ATP + protein L-histidine = ADP + protein N-phospho-L-histidine.</text>
        <dbReference type="EC" id="2.7.13.3"/>
    </reaction>
</comment>
<evidence type="ECO:0000256" key="2">
    <source>
        <dbReference type="ARBA" id="ARBA00001968"/>
    </source>
</evidence>
<evidence type="ECO:0000256" key="13">
    <source>
        <dbReference type="SAM" id="Phobius"/>
    </source>
</evidence>
<dbReference type="GO" id="GO:0005509">
    <property type="term" value="F:calcium ion binding"/>
    <property type="evidence" value="ECO:0007669"/>
    <property type="project" value="UniProtKB-ARBA"/>
</dbReference>
<keyword evidence="9 13" id="KW-1133">Transmembrane helix</keyword>
<keyword evidence="8" id="KW-0418">Kinase</keyword>
<dbReference type="InterPro" id="IPR003661">
    <property type="entry name" value="HisK_dim/P_dom"/>
</dbReference>
<feature type="region of interest" description="Disordered" evidence="12">
    <location>
        <begin position="1"/>
        <end position="25"/>
    </location>
</feature>
<dbReference type="InterPro" id="IPR036097">
    <property type="entry name" value="HisK_dim/P_sf"/>
</dbReference>
<name>A0A7T0LL06_9ACTO</name>
<evidence type="ECO:0000259" key="14">
    <source>
        <dbReference type="PROSITE" id="PS50109"/>
    </source>
</evidence>
<comment type="subcellular location">
    <subcellularLocation>
        <location evidence="3">Cell membrane</location>
    </subcellularLocation>
</comment>
<organism evidence="16 17">
    <name type="scientific">Actinomyces respiraculi</name>
    <dbReference type="NCBI Taxonomy" id="2744574"/>
    <lineage>
        <taxon>Bacteria</taxon>
        <taxon>Bacillati</taxon>
        <taxon>Actinomycetota</taxon>
        <taxon>Actinomycetes</taxon>
        <taxon>Actinomycetales</taxon>
        <taxon>Actinomycetaceae</taxon>
        <taxon>Actinomyces</taxon>
    </lineage>
</organism>
<dbReference type="PANTHER" id="PTHR45436:SF5">
    <property type="entry name" value="SENSOR HISTIDINE KINASE TRCS"/>
    <property type="match status" value="1"/>
</dbReference>
<dbReference type="Gene3D" id="6.10.340.10">
    <property type="match status" value="1"/>
</dbReference>
<feature type="domain" description="HAMP" evidence="15">
    <location>
        <begin position="225"/>
        <end position="279"/>
    </location>
</feature>
<dbReference type="Gene3D" id="1.10.287.130">
    <property type="match status" value="1"/>
</dbReference>
<dbReference type="SUPFAM" id="SSF55874">
    <property type="entry name" value="ATPase domain of HSP90 chaperone/DNA topoisomerase II/histidine kinase"/>
    <property type="match status" value="1"/>
</dbReference>
<dbReference type="CDD" id="cd06225">
    <property type="entry name" value="HAMP"/>
    <property type="match status" value="1"/>
</dbReference>
<dbReference type="PROSITE" id="PS50885">
    <property type="entry name" value="HAMP"/>
    <property type="match status" value="1"/>
</dbReference>
<evidence type="ECO:0000256" key="12">
    <source>
        <dbReference type="SAM" id="MobiDB-lite"/>
    </source>
</evidence>
<dbReference type="KEGG" id="arep:ID810_01105"/>
<dbReference type="SMART" id="SM00387">
    <property type="entry name" value="HATPase_c"/>
    <property type="match status" value="1"/>
</dbReference>
<gene>
    <name evidence="16" type="ORF">ID810_01105</name>
</gene>
<keyword evidence="5" id="KW-0597">Phosphoprotein</keyword>
<proteinExistence type="predicted"/>
<dbReference type="AlphaFoldDB" id="A0A7T0LL06"/>
<dbReference type="PRINTS" id="PR00344">
    <property type="entry name" value="BCTRLSENSOR"/>
</dbReference>
<evidence type="ECO:0000256" key="1">
    <source>
        <dbReference type="ARBA" id="ARBA00000085"/>
    </source>
</evidence>
<dbReference type="InterPro" id="IPR005467">
    <property type="entry name" value="His_kinase_dom"/>
</dbReference>
<dbReference type="Pfam" id="PF00672">
    <property type="entry name" value="HAMP"/>
    <property type="match status" value="1"/>
</dbReference>
<accession>A0A7T0LL06</accession>
<dbReference type="SMART" id="SM00388">
    <property type="entry name" value="HisKA"/>
    <property type="match status" value="1"/>
</dbReference>
<dbReference type="InterPro" id="IPR003660">
    <property type="entry name" value="HAMP_dom"/>
</dbReference>
<evidence type="ECO:0000256" key="8">
    <source>
        <dbReference type="ARBA" id="ARBA00022777"/>
    </source>
</evidence>
<dbReference type="SUPFAM" id="SSF158472">
    <property type="entry name" value="HAMP domain-like"/>
    <property type="match status" value="1"/>
</dbReference>
<dbReference type="SUPFAM" id="SSF47384">
    <property type="entry name" value="Homodimeric domain of signal transducing histidine kinase"/>
    <property type="match status" value="1"/>
</dbReference>
<dbReference type="InterPro" id="IPR004358">
    <property type="entry name" value="Sig_transdc_His_kin-like_C"/>
</dbReference>
<evidence type="ECO:0000256" key="3">
    <source>
        <dbReference type="ARBA" id="ARBA00004236"/>
    </source>
</evidence>
<keyword evidence="10" id="KW-0902">Two-component regulatory system</keyword>
<keyword evidence="7 13" id="KW-0812">Transmembrane</keyword>
<evidence type="ECO:0000256" key="11">
    <source>
        <dbReference type="ARBA" id="ARBA00023136"/>
    </source>
</evidence>
<feature type="domain" description="Histidine kinase" evidence="14">
    <location>
        <begin position="294"/>
        <end position="519"/>
    </location>
</feature>
<keyword evidence="6" id="KW-0808">Transferase</keyword>
<dbReference type="RefSeq" id="WP_166857118.1">
    <property type="nucleotide sequence ID" value="NZ_CP063989.1"/>
</dbReference>
<keyword evidence="11 13" id="KW-0472">Membrane</keyword>
<evidence type="ECO:0000256" key="4">
    <source>
        <dbReference type="ARBA" id="ARBA00012438"/>
    </source>
</evidence>
<evidence type="ECO:0000256" key="10">
    <source>
        <dbReference type="ARBA" id="ARBA00023012"/>
    </source>
</evidence>
<dbReference type="PANTHER" id="PTHR45436">
    <property type="entry name" value="SENSOR HISTIDINE KINASE YKOH"/>
    <property type="match status" value="1"/>
</dbReference>
<keyword evidence="17" id="KW-1185">Reference proteome</keyword>
<evidence type="ECO:0000256" key="6">
    <source>
        <dbReference type="ARBA" id="ARBA00022679"/>
    </source>
</evidence>
<dbReference type="FunFam" id="1.10.287.130:FF:000001">
    <property type="entry name" value="Two-component sensor histidine kinase"/>
    <property type="match status" value="1"/>
</dbReference>
<feature type="transmembrane region" description="Helical" evidence="13">
    <location>
        <begin position="47"/>
        <end position="70"/>
    </location>
</feature>
<comment type="cofactor">
    <cofactor evidence="2">
        <name>a divalent metal cation</name>
        <dbReference type="ChEBI" id="CHEBI:60240"/>
    </cofactor>
</comment>